<gene>
    <name evidence="1" type="ORF">E3N88_34983</name>
</gene>
<evidence type="ECO:0000313" key="1">
    <source>
        <dbReference type="EMBL" id="KAD3067103.1"/>
    </source>
</evidence>
<proteinExistence type="predicted"/>
<dbReference type="Proteomes" id="UP000326396">
    <property type="component" value="Linkage Group LG7"/>
</dbReference>
<sequence length="95" mass="10720">MKYGNRRLAIVVQMKLKGRRFAIHEGPVIAVEDEAMNRMAKLHFEIENTLSQPAIDDRPIVSDSHFSISQSSINHHLRLSISKANGKHTKPNGSF</sequence>
<keyword evidence="2" id="KW-1185">Reference proteome</keyword>
<organism evidence="1 2">
    <name type="scientific">Mikania micrantha</name>
    <name type="common">bitter vine</name>
    <dbReference type="NCBI Taxonomy" id="192012"/>
    <lineage>
        <taxon>Eukaryota</taxon>
        <taxon>Viridiplantae</taxon>
        <taxon>Streptophyta</taxon>
        <taxon>Embryophyta</taxon>
        <taxon>Tracheophyta</taxon>
        <taxon>Spermatophyta</taxon>
        <taxon>Magnoliopsida</taxon>
        <taxon>eudicotyledons</taxon>
        <taxon>Gunneridae</taxon>
        <taxon>Pentapetalae</taxon>
        <taxon>asterids</taxon>
        <taxon>campanulids</taxon>
        <taxon>Asterales</taxon>
        <taxon>Asteraceae</taxon>
        <taxon>Asteroideae</taxon>
        <taxon>Heliantheae alliance</taxon>
        <taxon>Eupatorieae</taxon>
        <taxon>Mikania</taxon>
    </lineage>
</organism>
<comment type="caution">
    <text evidence="1">The sequence shown here is derived from an EMBL/GenBank/DDBJ whole genome shotgun (WGS) entry which is preliminary data.</text>
</comment>
<name>A0A5N6M2H5_9ASTR</name>
<protein>
    <submittedName>
        <fullName evidence="1">Uncharacterized protein</fullName>
    </submittedName>
</protein>
<dbReference type="AlphaFoldDB" id="A0A5N6M2H5"/>
<dbReference type="EMBL" id="SZYD01000017">
    <property type="protein sequence ID" value="KAD3067103.1"/>
    <property type="molecule type" value="Genomic_DNA"/>
</dbReference>
<evidence type="ECO:0000313" key="2">
    <source>
        <dbReference type="Proteomes" id="UP000326396"/>
    </source>
</evidence>
<reference evidence="1 2" key="1">
    <citation type="submission" date="2019-05" db="EMBL/GenBank/DDBJ databases">
        <title>Mikania micrantha, genome provides insights into the molecular mechanism of rapid growth.</title>
        <authorList>
            <person name="Liu B."/>
        </authorList>
    </citation>
    <scope>NUCLEOTIDE SEQUENCE [LARGE SCALE GENOMIC DNA]</scope>
    <source>
        <strain evidence="1">NLD-2019</strain>
        <tissue evidence="1">Leaf</tissue>
    </source>
</reference>
<accession>A0A5N6M2H5</accession>